<dbReference type="Proteomes" id="UP000184052">
    <property type="component" value="Unassembled WGS sequence"/>
</dbReference>
<dbReference type="InterPro" id="IPR002197">
    <property type="entry name" value="HTH_Fis"/>
</dbReference>
<name>A0A1M6JNH4_9FIRM</name>
<sequence>MKKTYTTERNISKKLFEYKEEWNKFMRDETVDTEIIPEYILKSWKISKEYGVNPNVLKNNSIIYYGKKNQIPEESRQLIKYQVILKELADIAEENGFNFLFVDTNLKAIYFDSELHNLFQKPQIDEVLFMGSDCSEKIIGTSSMSVALRENRSVQLIAAQHYNQEFHNTHCSASPIYSEDGSKIGVLNLSSNNMSKIYESRILLDVLIEIFRIRLKEEKTLLRKNVLLINQLENESEDGYIMLDGNEDVVYYNKNAIKLLNISENGNLKSSLSQNIDKLKLNDFKYSQEQYIQIAGNNVKFKLIEFYGFEENTEKIIVISKVDKNQVTLKPKESEDGLLNFTNIVGKSIDIREAKNLGIQIAKTDLPILIFGETGTGKEMFAQSIHNSSNRREGPFVPINCGAIPLELVESELFGYESGAFTGALRTGKKGKIEVAEGGTLFLDEIESMPMSVQIKLLRALSSRKIVKVGGTKSISIDIRIVSATKKDLLKEADKDNFREDLYYRISTFILKLPPLRERTDDIEILLNHFIEEYRQRSNYCTGRYSKEFLEALKKYYWRGNVREFKNVIQRAVVLAGDKGKIDIDHLPDNIRSSYIYKNTKEKLVEILSEKKYSNALKIGEEIIIKDVLNTTDYNINQSAKLLGITRSTLYKKIQKNPCLINKKEL</sequence>
<dbReference type="PANTHER" id="PTHR32071:SF57">
    <property type="entry name" value="C4-DICARBOXYLATE TRANSPORT TRANSCRIPTIONAL REGULATORY PROTEIN DCTD"/>
    <property type="match status" value="1"/>
</dbReference>
<evidence type="ECO:0000313" key="7">
    <source>
        <dbReference type="Proteomes" id="UP000184052"/>
    </source>
</evidence>
<dbReference type="PROSITE" id="PS00675">
    <property type="entry name" value="SIGMA54_INTERACT_1"/>
    <property type="match status" value="1"/>
</dbReference>
<evidence type="ECO:0000313" key="6">
    <source>
        <dbReference type="EMBL" id="SHJ48202.1"/>
    </source>
</evidence>
<dbReference type="GO" id="GO:0043565">
    <property type="term" value="F:sequence-specific DNA binding"/>
    <property type="evidence" value="ECO:0007669"/>
    <property type="project" value="InterPro"/>
</dbReference>
<dbReference type="GO" id="GO:0005524">
    <property type="term" value="F:ATP binding"/>
    <property type="evidence" value="ECO:0007669"/>
    <property type="project" value="UniProtKB-KW"/>
</dbReference>
<dbReference type="EMBL" id="FQZL01000022">
    <property type="protein sequence ID" value="SHJ48202.1"/>
    <property type="molecule type" value="Genomic_DNA"/>
</dbReference>
<evidence type="ECO:0000256" key="1">
    <source>
        <dbReference type="ARBA" id="ARBA00022741"/>
    </source>
</evidence>
<keyword evidence="6" id="KW-0238">DNA-binding</keyword>
<proteinExistence type="predicted"/>
<dbReference type="CDD" id="cd00009">
    <property type="entry name" value="AAA"/>
    <property type="match status" value="1"/>
</dbReference>
<evidence type="ECO:0000256" key="2">
    <source>
        <dbReference type="ARBA" id="ARBA00022840"/>
    </source>
</evidence>
<dbReference type="GO" id="GO:0006355">
    <property type="term" value="P:regulation of DNA-templated transcription"/>
    <property type="evidence" value="ECO:0007669"/>
    <property type="project" value="InterPro"/>
</dbReference>
<dbReference type="FunFam" id="3.40.50.300:FF:000006">
    <property type="entry name" value="DNA-binding transcriptional regulator NtrC"/>
    <property type="match status" value="1"/>
</dbReference>
<organism evidence="6 7">
    <name type="scientific">Dethiosulfatibacter aminovorans DSM 17477</name>
    <dbReference type="NCBI Taxonomy" id="1121476"/>
    <lineage>
        <taxon>Bacteria</taxon>
        <taxon>Bacillati</taxon>
        <taxon>Bacillota</taxon>
        <taxon>Tissierellia</taxon>
        <taxon>Dethiosulfatibacter</taxon>
    </lineage>
</organism>
<reference evidence="6 7" key="1">
    <citation type="submission" date="2016-11" db="EMBL/GenBank/DDBJ databases">
        <authorList>
            <person name="Jaros S."/>
            <person name="Januszkiewicz K."/>
            <person name="Wedrychowicz H."/>
        </authorList>
    </citation>
    <scope>NUCLEOTIDE SEQUENCE [LARGE SCALE GENOMIC DNA]</scope>
    <source>
        <strain evidence="6 7">DSM 17477</strain>
    </source>
</reference>
<dbReference type="PROSITE" id="PS00676">
    <property type="entry name" value="SIGMA54_INTERACT_2"/>
    <property type="match status" value="1"/>
</dbReference>
<dbReference type="PANTHER" id="PTHR32071">
    <property type="entry name" value="TRANSCRIPTIONAL REGULATORY PROTEIN"/>
    <property type="match status" value="1"/>
</dbReference>
<dbReference type="PROSITE" id="PS50045">
    <property type="entry name" value="SIGMA54_INTERACT_4"/>
    <property type="match status" value="1"/>
</dbReference>
<protein>
    <submittedName>
        <fullName evidence="6">Transcriptional regulator containing PAS, AAA-type ATPase, and DNA-binding Fis domains</fullName>
    </submittedName>
</protein>
<dbReference type="InterPro" id="IPR002078">
    <property type="entry name" value="Sigma_54_int"/>
</dbReference>
<keyword evidence="7" id="KW-1185">Reference proteome</keyword>
<keyword evidence="2" id="KW-0067">ATP-binding</keyword>
<dbReference type="SUPFAM" id="SSF52540">
    <property type="entry name" value="P-loop containing nucleoside triphosphate hydrolases"/>
    <property type="match status" value="1"/>
</dbReference>
<dbReference type="Gene3D" id="3.30.450.40">
    <property type="match status" value="1"/>
</dbReference>
<dbReference type="AlphaFoldDB" id="A0A1M6JNH4"/>
<dbReference type="InterPro" id="IPR025943">
    <property type="entry name" value="Sigma_54_int_dom_ATP-bd_2"/>
</dbReference>
<dbReference type="Gene3D" id="1.10.8.60">
    <property type="match status" value="1"/>
</dbReference>
<keyword evidence="4" id="KW-0804">Transcription</keyword>
<keyword evidence="1" id="KW-0547">Nucleotide-binding</keyword>
<dbReference type="Gene3D" id="1.10.10.60">
    <property type="entry name" value="Homeodomain-like"/>
    <property type="match status" value="1"/>
</dbReference>
<dbReference type="SMART" id="SM00382">
    <property type="entry name" value="AAA"/>
    <property type="match status" value="1"/>
</dbReference>
<dbReference type="InterPro" id="IPR009057">
    <property type="entry name" value="Homeodomain-like_sf"/>
</dbReference>
<dbReference type="Gene3D" id="3.40.50.300">
    <property type="entry name" value="P-loop containing nucleotide triphosphate hydrolases"/>
    <property type="match status" value="1"/>
</dbReference>
<dbReference type="Pfam" id="PF00158">
    <property type="entry name" value="Sigma54_activat"/>
    <property type="match status" value="1"/>
</dbReference>
<dbReference type="Pfam" id="PF02954">
    <property type="entry name" value="HTH_8"/>
    <property type="match status" value="1"/>
</dbReference>
<dbReference type="InterPro" id="IPR025662">
    <property type="entry name" value="Sigma_54_int_dom_ATP-bd_1"/>
</dbReference>
<accession>A0A1M6JNH4</accession>
<dbReference type="InterPro" id="IPR058031">
    <property type="entry name" value="AAA_lid_NorR"/>
</dbReference>
<keyword evidence="3" id="KW-0805">Transcription regulation</keyword>
<dbReference type="STRING" id="1121476.SAMN02745751_02669"/>
<evidence type="ECO:0000256" key="3">
    <source>
        <dbReference type="ARBA" id="ARBA00023015"/>
    </source>
</evidence>
<evidence type="ECO:0000256" key="4">
    <source>
        <dbReference type="ARBA" id="ARBA00023163"/>
    </source>
</evidence>
<feature type="domain" description="Sigma-54 factor interaction" evidence="5">
    <location>
        <begin position="344"/>
        <end position="574"/>
    </location>
</feature>
<dbReference type="InterPro" id="IPR027417">
    <property type="entry name" value="P-loop_NTPase"/>
</dbReference>
<gene>
    <name evidence="6" type="ORF">SAMN02745751_02669</name>
</gene>
<dbReference type="SUPFAM" id="SSF46689">
    <property type="entry name" value="Homeodomain-like"/>
    <property type="match status" value="1"/>
</dbReference>
<evidence type="ECO:0000259" key="5">
    <source>
        <dbReference type="PROSITE" id="PS50045"/>
    </source>
</evidence>
<dbReference type="InterPro" id="IPR003593">
    <property type="entry name" value="AAA+_ATPase"/>
</dbReference>
<dbReference type="Pfam" id="PF25601">
    <property type="entry name" value="AAA_lid_14"/>
    <property type="match status" value="1"/>
</dbReference>
<dbReference type="InterPro" id="IPR029016">
    <property type="entry name" value="GAF-like_dom_sf"/>
</dbReference>